<protein>
    <submittedName>
        <fullName evidence="3">Serine-threonine/tyrosine-protein kinase, catalytic domain</fullName>
    </submittedName>
</protein>
<evidence type="ECO:0000313" key="3">
    <source>
        <dbReference type="EMBL" id="KAK6933398.1"/>
    </source>
</evidence>
<evidence type="ECO:0000256" key="1">
    <source>
        <dbReference type="SAM" id="MobiDB-lite"/>
    </source>
</evidence>
<dbReference type="AlphaFoldDB" id="A0AAN8VE52"/>
<feature type="region of interest" description="Disordered" evidence="1">
    <location>
        <begin position="1"/>
        <end position="48"/>
    </location>
</feature>
<dbReference type="Pfam" id="PF07714">
    <property type="entry name" value="PK_Tyr_Ser-Thr"/>
    <property type="match status" value="1"/>
</dbReference>
<evidence type="ECO:0000259" key="2">
    <source>
        <dbReference type="PROSITE" id="PS50011"/>
    </source>
</evidence>
<dbReference type="Proteomes" id="UP001370490">
    <property type="component" value="Unassembled WGS sequence"/>
</dbReference>
<organism evidence="3 4">
    <name type="scientific">Dillenia turbinata</name>
    <dbReference type="NCBI Taxonomy" id="194707"/>
    <lineage>
        <taxon>Eukaryota</taxon>
        <taxon>Viridiplantae</taxon>
        <taxon>Streptophyta</taxon>
        <taxon>Embryophyta</taxon>
        <taxon>Tracheophyta</taxon>
        <taxon>Spermatophyta</taxon>
        <taxon>Magnoliopsida</taxon>
        <taxon>eudicotyledons</taxon>
        <taxon>Gunneridae</taxon>
        <taxon>Pentapetalae</taxon>
        <taxon>Dilleniales</taxon>
        <taxon>Dilleniaceae</taxon>
        <taxon>Dillenia</taxon>
    </lineage>
</organism>
<dbReference type="PANTHER" id="PTHR46863">
    <property type="entry name" value="OS09G0572100 PROTEIN"/>
    <property type="match status" value="1"/>
</dbReference>
<evidence type="ECO:0000313" key="4">
    <source>
        <dbReference type="Proteomes" id="UP001370490"/>
    </source>
</evidence>
<sequence length="395" mass="44571">MSVDAMSPRRPSSQFSRTSKSRSSSDFPSSSSAADPSTSYNKFSSSTSISSRTSLSSLKFSLPENAHIYEFSDIRSATTNFLAKPFSSSSSSVSWKCTIRGREVIVFQRKLRCQIETSDLKKRLQLICRSHHASIIKLLGASVSGNCIFLVYEFIKGGVNLSTCLRNPRNPNFTILSNWISRMQIVDDLAHGLDYIHNFTSLDREFIHNFIKPSSIIITEENNSFSAKISHFGTTELTGELRNKIEVRSETKFEGTRGYMSPEFLNTGISTQKSDVYAFGVVILELLSGEEVVKYRIDESSGWYEKISVIETAREAVGDGGRLRKWVDRRLKDSFPVDVAERMVRVGLECVEEDPKKRPDMRWVTTRVSMLFLESKSWAEKMGVPVDFSVSFAPR</sequence>
<feature type="compositionally biased region" description="Low complexity" evidence="1">
    <location>
        <begin position="12"/>
        <end position="48"/>
    </location>
</feature>
<name>A0AAN8VE52_9MAGN</name>
<gene>
    <name evidence="3" type="ORF">RJ641_036292</name>
</gene>
<keyword evidence="3" id="KW-0418">Kinase</keyword>
<dbReference type="InterPro" id="IPR011009">
    <property type="entry name" value="Kinase-like_dom_sf"/>
</dbReference>
<dbReference type="EMBL" id="JBAMMX010000009">
    <property type="protein sequence ID" value="KAK6933398.1"/>
    <property type="molecule type" value="Genomic_DNA"/>
</dbReference>
<dbReference type="Gene3D" id="3.30.200.20">
    <property type="entry name" value="Phosphorylase Kinase, domain 1"/>
    <property type="match status" value="1"/>
</dbReference>
<dbReference type="PROSITE" id="PS50011">
    <property type="entry name" value="PROTEIN_KINASE_DOM"/>
    <property type="match status" value="1"/>
</dbReference>
<feature type="domain" description="Protein kinase" evidence="2">
    <location>
        <begin position="60"/>
        <end position="373"/>
    </location>
</feature>
<proteinExistence type="predicted"/>
<dbReference type="SUPFAM" id="SSF56112">
    <property type="entry name" value="Protein kinase-like (PK-like)"/>
    <property type="match status" value="1"/>
</dbReference>
<dbReference type="PANTHER" id="PTHR46863:SF2">
    <property type="entry name" value="LYSM DOMAIN RECEPTOR-LIKE KINASE 3"/>
    <property type="match status" value="1"/>
</dbReference>
<dbReference type="Gene3D" id="1.10.510.10">
    <property type="entry name" value="Transferase(Phosphotransferase) domain 1"/>
    <property type="match status" value="1"/>
</dbReference>
<comment type="caution">
    <text evidence="3">The sequence shown here is derived from an EMBL/GenBank/DDBJ whole genome shotgun (WGS) entry which is preliminary data.</text>
</comment>
<dbReference type="InterPro" id="IPR001245">
    <property type="entry name" value="Ser-Thr/Tyr_kinase_cat_dom"/>
</dbReference>
<accession>A0AAN8VE52</accession>
<dbReference type="GO" id="GO:0005524">
    <property type="term" value="F:ATP binding"/>
    <property type="evidence" value="ECO:0007669"/>
    <property type="project" value="InterPro"/>
</dbReference>
<keyword evidence="4" id="KW-1185">Reference proteome</keyword>
<keyword evidence="3" id="KW-0808">Transferase</keyword>
<dbReference type="InterPro" id="IPR000719">
    <property type="entry name" value="Prot_kinase_dom"/>
</dbReference>
<dbReference type="GO" id="GO:0004672">
    <property type="term" value="F:protein kinase activity"/>
    <property type="evidence" value="ECO:0007669"/>
    <property type="project" value="InterPro"/>
</dbReference>
<reference evidence="3 4" key="1">
    <citation type="submission" date="2023-12" db="EMBL/GenBank/DDBJ databases">
        <title>A high-quality genome assembly for Dillenia turbinata (Dilleniales).</title>
        <authorList>
            <person name="Chanderbali A."/>
        </authorList>
    </citation>
    <scope>NUCLEOTIDE SEQUENCE [LARGE SCALE GENOMIC DNA]</scope>
    <source>
        <strain evidence="3">LSX21</strain>
        <tissue evidence="3">Leaf</tissue>
    </source>
</reference>